<proteinExistence type="inferred from homology"/>
<sequence>MGKKTAIITGTSSGFGLLTAIELAKNGFYVIATMRDVSKAAKLEELAESHNVKDAIQVQPLDVTSSESIDQFQVFVNTLTSVDVLVNNAGFAMGGFGEEVAIEEYRRQFETNFFGTIAVTQTVLPSMRQQRSGKIIYLSSISGQIGFPGLSPYVSSKFALEGFSECLRLELKPLGIDVALVEPGSYKTNIWSSGKQIAKKSMLEDSPYYTYMKSFEQQIETEKARFGDPLEVAQLICSLAISDEIKKLRHPIGKGVKLGISLRKCIPWSRWEKLFFHRLGQKG</sequence>
<dbReference type="Proteomes" id="UP001223586">
    <property type="component" value="Unassembled WGS sequence"/>
</dbReference>
<dbReference type="InterPro" id="IPR051911">
    <property type="entry name" value="SDR_oxidoreductase"/>
</dbReference>
<dbReference type="InterPro" id="IPR002347">
    <property type="entry name" value="SDR_fam"/>
</dbReference>
<dbReference type="PROSITE" id="PS00061">
    <property type="entry name" value="ADH_SHORT"/>
    <property type="match status" value="1"/>
</dbReference>
<dbReference type="EMBL" id="JAUSTT010000005">
    <property type="protein sequence ID" value="MDQ0175305.1"/>
    <property type="molecule type" value="Genomic_DNA"/>
</dbReference>
<dbReference type="PRINTS" id="PR00080">
    <property type="entry name" value="SDRFAMILY"/>
</dbReference>
<accession>A0ABT9WRA8</accession>
<dbReference type="NCBIfam" id="NF005372">
    <property type="entry name" value="PRK06914.1"/>
    <property type="match status" value="1"/>
</dbReference>
<gene>
    <name evidence="4" type="ORF">J2S08_001139</name>
</gene>
<keyword evidence="2" id="KW-0560">Oxidoreductase</keyword>
<evidence type="ECO:0000256" key="3">
    <source>
        <dbReference type="RuleBase" id="RU000363"/>
    </source>
</evidence>
<comment type="caution">
    <text evidence="4">The sequence shown here is derived from an EMBL/GenBank/DDBJ whole genome shotgun (WGS) entry which is preliminary data.</text>
</comment>
<dbReference type="PANTHER" id="PTHR43976">
    <property type="entry name" value="SHORT CHAIN DEHYDROGENASE"/>
    <property type="match status" value="1"/>
</dbReference>
<comment type="similarity">
    <text evidence="1 3">Belongs to the short-chain dehydrogenases/reductases (SDR) family.</text>
</comment>
<evidence type="ECO:0000256" key="1">
    <source>
        <dbReference type="ARBA" id="ARBA00006484"/>
    </source>
</evidence>
<name>A0ABT9WRA8_9BACI</name>
<dbReference type="InterPro" id="IPR020904">
    <property type="entry name" value="Sc_DH/Rdtase_CS"/>
</dbReference>
<organism evidence="4 5">
    <name type="scientific">Bacillus chungangensis</name>
    <dbReference type="NCBI Taxonomy" id="587633"/>
    <lineage>
        <taxon>Bacteria</taxon>
        <taxon>Bacillati</taxon>
        <taxon>Bacillota</taxon>
        <taxon>Bacilli</taxon>
        <taxon>Bacillales</taxon>
        <taxon>Bacillaceae</taxon>
        <taxon>Bacillus</taxon>
    </lineage>
</organism>
<evidence type="ECO:0000313" key="5">
    <source>
        <dbReference type="Proteomes" id="UP001223586"/>
    </source>
</evidence>
<dbReference type="CDD" id="cd05374">
    <property type="entry name" value="17beta-HSD-like_SDR_c"/>
    <property type="match status" value="1"/>
</dbReference>
<keyword evidence="5" id="KW-1185">Reference proteome</keyword>
<dbReference type="SUPFAM" id="SSF51735">
    <property type="entry name" value="NAD(P)-binding Rossmann-fold domains"/>
    <property type="match status" value="1"/>
</dbReference>
<dbReference type="RefSeq" id="WP_307227513.1">
    <property type="nucleotide sequence ID" value="NZ_JAUSTT010000005.1"/>
</dbReference>
<dbReference type="InterPro" id="IPR036291">
    <property type="entry name" value="NAD(P)-bd_dom_sf"/>
</dbReference>
<reference evidence="4 5" key="1">
    <citation type="submission" date="2023-07" db="EMBL/GenBank/DDBJ databases">
        <title>Genomic Encyclopedia of Type Strains, Phase IV (KMG-IV): sequencing the most valuable type-strain genomes for metagenomic binning, comparative biology and taxonomic classification.</title>
        <authorList>
            <person name="Goeker M."/>
        </authorList>
    </citation>
    <scope>NUCLEOTIDE SEQUENCE [LARGE SCALE GENOMIC DNA]</scope>
    <source>
        <strain evidence="4 5">DSM 23837</strain>
    </source>
</reference>
<dbReference type="PRINTS" id="PR00081">
    <property type="entry name" value="GDHRDH"/>
</dbReference>
<protein>
    <submittedName>
        <fullName evidence="4">NAD(P)-dependent dehydrogenase (Short-subunit alcohol dehydrogenase family)</fullName>
    </submittedName>
</protein>
<dbReference type="Gene3D" id="3.40.50.720">
    <property type="entry name" value="NAD(P)-binding Rossmann-like Domain"/>
    <property type="match status" value="1"/>
</dbReference>
<evidence type="ECO:0000313" key="4">
    <source>
        <dbReference type="EMBL" id="MDQ0175305.1"/>
    </source>
</evidence>
<dbReference type="Pfam" id="PF00106">
    <property type="entry name" value="adh_short"/>
    <property type="match status" value="1"/>
</dbReference>
<evidence type="ECO:0000256" key="2">
    <source>
        <dbReference type="ARBA" id="ARBA00023002"/>
    </source>
</evidence>
<dbReference type="PANTHER" id="PTHR43976:SF16">
    <property type="entry name" value="SHORT-CHAIN DEHYDROGENASE_REDUCTASE FAMILY PROTEIN"/>
    <property type="match status" value="1"/>
</dbReference>